<organism evidence="2 3">
    <name type="scientific">candidate division TA06 bacterium</name>
    <dbReference type="NCBI Taxonomy" id="2250710"/>
    <lineage>
        <taxon>Bacteria</taxon>
        <taxon>Bacteria division TA06</taxon>
    </lineage>
</organism>
<evidence type="ECO:0000313" key="2">
    <source>
        <dbReference type="EMBL" id="RKX66811.1"/>
    </source>
</evidence>
<reference evidence="2 3" key="1">
    <citation type="submission" date="2018-06" db="EMBL/GenBank/DDBJ databases">
        <title>Extensive metabolic versatility and redundancy in microbially diverse, dynamic hydrothermal sediments.</title>
        <authorList>
            <person name="Dombrowski N."/>
            <person name="Teske A."/>
            <person name="Baker B.J."/>
        </authorList>
    </citation>
    <scope>NUCLEOTIDE SEQUENCE [LARGE SCALE GENOMIC DNA]</scope>
    <source>
        <strain evidence="2">B35_G9</strain>
    </source>
</reference>
<accession>A0A660S927</accession>
<feature type="transmembrane region" description="Helical" evidence="1">
    <location>
        <begin position="6"/>
        <end position="24"/>
    </location>
</feature>
<proteinExistence type="predicted"/>
<keyword evidence="1" id="KW-1133">Transmembrane helix</keyword>
<evidence type="ECO:0000256" key="1">
    <source>
        <dbReference type="SAM" id="Phobius"/>
    </source>
</evidence>
<gene>
    <name evidence="2" type="ORF">DRP44_03345</name>
</gene>
<keyword evidence="1" id="KW-0472">Membrane</keyword>
<sequence length="206" mass="24046">MTNMSLFLIIVAVSFAVILAYFVGGRRNKKKIREIASELEELFDPVDKEYTNIGGFVGYHFNYEIENEFIEKIRGTITLLPRHSILFYPISLLTSKSDKLFITITLRKAITEEIHIIAKELRSSRLHEITNSELEENLRGSFIIYYKSKKGETFAKKCADIMEHAEIKHLALFPPEKRVYAFIIPKNRGEIKKFKEILSFLKDYFL</sequence>
<evidence type="ECO:0000313" key="3">
    <source>
        <dbReference type="Proteomes" id="UP000282321"/>
    </source>
</evidence>
<keyword evidence="1" id="KW-0812">Transmembrane</keyword>
<dbReference type="AlphaFoldDB" id="A0A660S927"/>
<comment type="caution">
    <text evidence="2">The sequence shown here is derived from an EMBL/GenBank/DDBJ whole genome shotgun (WGS) entry which is preliminary data.</text>
</comment>
<dbReference type="Proteomes" id="UP000282321">
    <property type="component" value="Unassembled WGS sequence"/>
</dbReference>
<dbReference type="EMBL" id="QNBC01000032">
    <property type="protein sequence ID" value="RKX66811.1"/>
    <property type="molecule type" value="Genomic_DNA"/>
</dbReference>
<name>A0A660S927_UNCT6</name>
<protein>
    <submittedName>
        <fullName evidence="2">Uncharacterized protein</fullName>
    </submittedName>
</protein>